<keyword evidence="3" id="KW-1185">Reference proteome</keyword>
<dbReference type="EMBL" id="QBIY01008933">
    <property type="protein sequence ID" value="RXN36194.1"/>
    <property type="molecule type" value="Genomic_DNA"/>
</dbReference>
<accession>A0A498NXL7</accession>
<organism evidence="2 3">
    <name type="scientific">Labeo rohita</name>
    <name type="common">Indian major carp</name>
    <name type="synonym">Cyprinus rohita</name>
    <dbReference type="NCBI Taxonomy" id="84645"/>
    <lineage>
        <taxon>Eukaryota</taxon>
        <taxon>Metazoa</taxon>
        <taxon>Chordata</taxon>
        <taxon>Craniata</taxon>
        <taxon>Vertebrata</taxon>
        <taxon>Euteleostomi</taxon>
        <taxon>Actinopterygii</taxon>
        <taxon>Neopterygii</taxon>
        <taxon>Teleostei</taxon>
        <taxon>Ostariophysi</taxon>
        <taxon>Cypriniformes</taxon>
        <taxon>Cyprinidae</taxon>
        <taxon>Labeoninae</taxon>
        <taxon>Labeonini</taxon>
        <taxon>Labeo</taxon>
    </lineage>
</organism>
<dbReference type="AlphaFoldDB" id="A0A498NXL7"/>
<feature type="region of interest" description="Disordered" evidence="1">
    <location>
        <begin position="34"/>
        <end position="60"/>
    </location>
</feature>
<evidence type="ECO:0000256" key="1">
    <source>
        <dbReference type="SAM" id="MobiDB-lite"/>
    </source>
</evidence>
<proteinExistence type="predicted"/>
<sequence length="81" mass="9179">MIAVRLNITDASSIIHLQTNKRAATVTTVDKEFPPRFYPDPEESGKTRRRDWDGPSPLCAMTADHRRLTVDTRQNASVARQ</sequence>
<gene>
    <name evidence="2" type="ORF">ROHU_003151</name>
</gene>
<comment type="caution">
    <text evidence="2">The sequence shown here is derived from an EMBL/GenBank/DDBJ whole genome shotgun (WGS) entry which is preliminary data.</text>
</comment>
<feature type="compositionally biased region" description="Basic and acidic residues" evidence="1">
    <location>
        <begin position="43"/>
        <end position="53"/>
    </location>
</feature>
<name>A0A498NXL7_LABRO</name>
<evidence type="ECO:0000313" key="2">
    <source>
        <dbReference type="EMBL" id="RXN36194.1"/>
    </source>
</evidence>
<dbReference type="Proteomes" id="UP000290572">
    <property type="component" value="Unassembled WGS sequence"/>
</dbReference>
<reference evidence="2 3" key="1">
    <citation type="submission" date="2018-03" db="EMBL/GenBank/DDBJ databases">
        <title>Draft genome sequence of Rohu Carp (Labeo rohita).</title>
        <authorList>
            <person name="Das P."/>
            <person name="Kushwaha B."/>
            <person name="Joshi C.G."/>
            <person name="Kumar D."/>
            <person name="Nagpure N.S."/>
            <person name="Sahoo L."/>
            <person name="Das S.P."/>
            <person name="Bit A."/>
            <person name="Patnaik S."/>
            <person name="Meher P.K."/>
            <person name="Jayasankar P."/>
            <person name="Koringa P.G."/>
            <person name="Patel N.V."/>
            <person name="Hinsu A.T."/>
            <person name="Kumar R."/>
            <person name="Pandey M."/>
            <person name="Agarwal S."/>
            <person name="Srivastava S."/>
            <person name="Singh M."/>
            <person name="Iquebal M.A."/>
            <person name="Jaiswal S."/>
            <person name="Angadi U.B."/>
            <person name="Kumar N."/>
            <person name="Raza M."/>
            <person name="Shah T.M."/>
            <person name="Rai A."/>
            <person name="Jena J.K."/>
        </authorList>
    </citation>
    <scope>NUCLEOTIDE SEQUENCE [LARGE SCALE GENOMIC DNA]</scope>
    <source>
        <strain evidence="2">DASCIFA01</strain>
        <tissue evidence="2">Testis</tissue>
    </source>
</reference>
<evidence type="ECO:0000313" key="3">
    <source>
        <dbReference type="Proteomes" id="UP000290572"/>
    </source>
</evidence>
<protein>
    <submittedName>
        <fullName evidence="2">Uncharacterized protein</fullName>
    </submittedName>
</protein>